<organism evidence="2 3">
    <name type="scientific">Terrabacter aeriphilus</name>
    <dbReference type="NCBI Taxonomy" id="515662"/>
    <lineage>
        <taxon>Bacteria</taxon>
        <taxon>Bacillati</taxon>
        <taxon>Actinomycetota</taxon>
        <taxon>Actinomycetes</taxon>
        <taxon>Micrococcales</taxon>
        <taxon>Intrasporangiaceae</taxon>
        <taxon>Terrabacter</taxon>
    </lineage>
</organism>
<gene>
    <name evidence="2" type="ORF">GCM10023258_35450</name>
</gene>
<dbReference type="Proteomes" id="UP001500427">
    <property type="component" value="Unassembled WGS sequence"/>
</dbReference>
<proteinExistence type="predicted"/>
<accession>A0ABP9JMN9</accession>
<evidence type="ECO:0000313" key="3">
    <source>
        <dbReference type="Proteomes" id="UP001500427"/>
    </source>
</evidence>
<evidence type="ECO:0000313" key="2">
    <source>
        <dbReference type="EMBL" id="GAA5034576.1"/>
    </source>
</evidence>
<evidence type="ECO:0000256" key="1">
    <source>
        <dbReference type="SAM" id="MobiDB-lite"/>
    </source>
</evidence>
<name>A0ABP9JMN9_9MICO</name>
<reference evidence="3" key="1">
    <citation type="journal article" date="2019" name="Int. J. Syst. Evol. Microbiol.">
        <title>The Global Catalogue of Microorganisms (GCM) 10K type strain sequencing project: providing services to taxonomists for standard genome sequencing and annotation.</title>
        <authorList>
            <consortium name="The Broad Institute Genomics Platform"/>
            <consortium name="The Broad Institute Genome Sequencing Center for Infectious Disease"/>
            <person name="Wu L."/>
            <person name="Ma J."/>
        </authorList>
    </citation>
    <scope>NUCLEOTIDE SEQUENCE [LARGE SCALE GENOMIC DNA]</scope>
    <source>
        <strain evidence="3">JCM 17687</strain>
    </source>
</reference>
<protein>
    <submittedName>
        <fullName evidence="2">Uncharacterized protein</fullName>
    </submittedName>
</protein>
<comment type="caution">
    <text evidence="2">The sequence shown here is derived from an EMBL/GenBank/DDBJ whole genome shotgun (WGS) entry which is preliminary data.</text>
</comment>
<dbReference type="EMBL" id="BAABIW010000026">
    <property type="protein sequence ID" value="GAA5034576.1"/>
    <property type="molecule type" value="Genomic_DNA"/>
</dbReference>
<dbReference type="RefSeq" id="WP_345508848.1">
    <property type="nucleotide sequence ID" value="NZ_BAABIW010000026.1"/>
</dbReference>
<sequence length="203" mass="21078">MGIRDTFSRATGIRPRRTPDPTAAARHDGSAEAALVLARYTYLLRVSAPEVLEQLHRDAFGVLAAEQRERLLLRLRHDGAEGQRPGDGTPAELARAARTMHAADPRYLVRMLRRPGQGVTEGHSVPHLTGDPGGLLFEGSLLGLVAASVVGAPAAEAVLVGFENSPEAAQVDASVFVRSPGAIQHGAWEAGAGGVAGDSGGAG</sequence>
<feature type="region of interest" description="Disordered" evidence="1">
    <location>
        <begin position="1"/>
        <end position="29"/>
    </location>
</feature>
<keyword evidence="3" id="KW-1185">Reference proteome</keyword>